<dbReference type="AlphaFoldDB" id="A0ABD5ZVY9"/>
<name>A0ABD5ZVY9_9EURY</name>
<evidence type="ECO:0000313" key="3">
    <source>
        <dbReference type="Proteomes" id="UP001596434"/>
    </source>
</evidence>
<dbReference type="GeneID" id="96952504"/>
<accession>A0ABD5ZVY9</accession>
<dbReference type="RefSeq" id="WP_379702413.1">
    <property type="nucleotide sequence ID" value="NZ_JBHTAT010000001.1"/>
</dbReference>
<feature type="region of interest" description="Disordered" evidence="1">
    <location>
        <begin position="1"/>
        <end position="24"/>
    </location>
</feature>
<evidence type="ECO:0000313" key="2">
    <source>
        <dbReference type="EMBL" id="MFC7254208.1"/>
    </source>
</evidence>
<reference evidence="2 3" key="1">
    <citation type="journal article" date="2019" name="Int. J. Syst. Evol. Microbiol.">
        <title>The Global Catalogue of Microorganisms (GCM) 10K type strain sequencing project: providing services to taxonomists for standard genome sequencing and annotation.</title>
        <authorList>
            <consortium name="The Broad Institute Genomics Platform"/>
            <consortium name="The Broad Institute Genome Sequencing Center for Infectious Disease"/>
            <person name="Wu L."/>
            <person name="Ma J."/>
        </authorList>
    </citation>
    <scope>NUCLEOTIDE SEQUENCE [LARGE SCALE GENOMIC DNA]</scope>
    <source>
        <strain evidence="2 3">GX21</strain>
    </source>
</reference>
<organism evidence="2 3">
    <name type="scientific">Haloplanus litoreus</name>
    <dbReference type="NCBI Taxonomy" id="767515"/>
    <lineage>
        <taxon>Archaea</taxon>
        <taxon>Methanobacteriati</taxon>
        <taxon>Methanobacteriota</taxon>
        <taxon>Stenosarchaea group</taxon>
        <taxon>Halobacteria</taxon>
        <taxon>Halobacteriales</taxon>
        <taxon>Haloferacaceae</taxon>
        <taxon>Haloplanus</taxon>
    </lineage>
</organism>
<protein>
    <submittedName>
        <fullName evidence="2">Type II toxin-antitoxin system RelE/ParE family toxin</fullName>
    </submittedName>
</protein>
<gene>
    <name evidence="2" type="ORF">ACFQKE_02595</name>
</gene>
<evidence type="ECO:0000256" key="1">
    <source>
        <dbReference type="SAM" id="MobiDB-lite"/>
    </source>
</evidence>
<dbReference type="EMBL" id="JBHTAT010000001">
    <property type="protein sequence ID" value="MFC7254208.1"/>
    <property type="molecule type" value="Genomic_DNA"/>
</dbReference>
<dbReference type="InterPro" id="IPR035093">
    <property type="entry name" value="RelE/ParE_toxin_dom_sf"/>
</dbReference>
<dbReference type="Gene3D" id="3.30.2310.20">
    <property type="entry name" value="RelE-like"/>
    <property type="match status" value="1"/>
</dbReference>
<dbReference type="SUPFAM" id="SSF143011">
    <property type="entry name" value="RelE-like"/>
    <property type="match status" value="1"/>
</dbReference>
<dbReference type="Proteomes" id="UP001596434">
    <property type="component" value="Unassembled WGS sequence"/>
</dbReference>
<sequence>MSDDGWTWELSSTAEDDLDGLSPTEQDRILDKLDEIVSSPWRDPPDYGEPLQNSPYKKIRVGEFRLSVTFRQDDGRLVVVADQHGDVRGEVGRGLV</sequence>
<proteinExistence type="predicted"/>
<comment type="caution">
    <text evidence="2">The sequence shown here is derived from an EMBL/GenBank/DDBJ whole genome shotgun (WGS) entry which is preliminary data.</text>
</comment>
<keyword evidence="3" id="KW-1185">Reference proteome</keyword>